<reference evidence="2 3" key="1">
    <citation type="submission" date="2019-06" db="EMBL/GenBank/DDBJ databases">
        <title>Biocontrol Bacillus strains from Vietnam.</title>
        <authorList>
            <person name="Borriss R."/>
            <person name="Lasch P."/>
            <person name="Thanh Tam L.T."/>
            <person name="Luong P.T."/>
            <person name="Phuong Thao L.T."/>
            <person name="Kim Chung L.T."/>
        </authorList>
    </citation>
    <scope>NUCLEOTIDE SEQUENCE [LARGE SCALE GENOMIC DNA]</scope>
    <source>
        <strain evidence="2 3">SN1</strain>
    </source>
</reference>
<evidence type="ECO:0000313" key="3">
    <source>
        <dbReference type="Proteomes" id="UP000312495"/>
    </source>
</evidence>
<evidence type="ECO:0000256" key="1">
    <source>
        <dbReference type="SAM" id="Phobius"/>
    </source>
</evidence>
<organism evidence="2 3">
    <name type="scientific">Bacillus tropicus</name>
    <dbReference type="NCBI Taxonomy" id="2026188"/>
    <lineage>
        <taxon>Bacteria</taxon>
        <taxon>Bacillati</taxon>
        <taxon>Bacillota</taxon>
        <taxon>Bacilli</taxon>
        <taxon>Bacillales</taxon>
        <taxon>Bacillaceae</taxon>
        <taxon>Bacillus</taxon>
        <taxon>Bacillus cereus group</taxon>
    </lineage>
</organism>
<protein>
    <submittedName>
        <fullName evidence="2">Uncharacterized protein</fullName>
    </submittedName>
</protein>
<keyword evidence="1" id="KW-0472">Membrane</keyword>
<evidence type="ECO:0000313" key="2">
    <source>
        <dbReference type="EMBL" id="TNP16208.1"/>
    </source>
</evidence>
<feature type="transmembrane region" description="Helical" evidence="1">
    <location>
        <begin position="39"/>
        <end position="56"/>
    </location>
</feature>
<keyword evidence="1" id="KW-1133">Transmembrane helix</keyword>
<keyword evidence="1" id="KW-0812">Transmembrane</keyword>
<proteinExistence type="predicted"/>
<dbReference type="Proteomes" id="UP000312495">
    <property type="component" value="Unassembled WGS sequence"/>
</dbReference>
<dbReference type="AlphaFoldDB" id="A0A5C5A9F0"/>
<accession>A0A5C5A9F0</accession>
<comment type="caution">
    <text evidence="2">The sequence shown here is derived from an EMBL/GenBank/DDBJ whole genome shotgun (WGS) entry which is preliminary data.</text>
</comment>
<gene>
    <name evidence="2" type="ORF">FHY71_06850</name>
</gene>
<dbReference type="EMBL" id="VEPV01000002">
    <property type="protein sequence ID" value="TNP16208.1"/>
    <property type="molecule type" value="Genomic_DNA"/>
</dbReference>
<name>A0A5C5A9F0_9BACI</name>
<sequence>MITSEFNEDFFCKSSSFFYLNLLPQLDVSYFNLDRIVKWSLYSIFLIIYFICIVWMKERSA</sequence>